<dbReference type="GO" id="GO:0004609">
    <property type="term" value="F:phosphatidylserine decarboxylase activity"/>
    <property type="evidence" value="ECO:0007669"/>
    <property type="project" value="InterPro"/>
</dbReference>
<keyword evidence="7" id="KW-0210">Decarboxylase</keyword>
<dbReference type="SUPFAM" id="SSF50891">
    <property type="entry name" value="Cyclophilin-like"/>
    <property type="match status" value="1"/>
</dbReference>
<dbReference type="InterPro" id="IPR029000">
    <property type="entry name" value="Cyclophilin-like_dom_sf"/>
</dbReference>
<evidence type="ECO:0000256" key="15">
    <source>
        <dbReference type="ARBA" id="ARBA00024326"/>
    </source>
</evidence>
<keyword evidence="4" id="KW-0444">Lipid biosynthesis</keyword>
<dbReference type="Pfam" id="PF00160">
    <property type="entry name" value="Pro_isomerase"/>
    <property type="match status" value="1"/>
</dbReference>
<feature type="region of interest" description="Disordered" evidence="16">
    <location>
        <begin position="425"/>
        <end position="449"/>
    </location>
</feature>
<organism evidence="18">
    <name type="scientific">Fonticula alba</name>
    <name type="common">Slime mold</name>
    <dbReference type="NCBI Taxonomy" id="691883"/>
    <lineage>
        <taxon>Eukaryota</taxon>
        <taxon>Rotosphaerida</taxon>
        <taxon>Fonticulaceae</taxon>
        <taxon>Fonticula</taxon>
    </lineage>
</organism>
<keyword evidence="5" id="KW-0853">WD repeat</keyword>
<feature type="compositionally biased region" description="Low complexity" evidence="16">
    <location>
        <begin position="43"/>
        <end position="58"/>
    </location>
</feature>
<dbReference type="AlphaFoldDB" id="A0A058Z4R1"/>
<dbReference type="Proteomes" id="UP000030693">
    <property type="component" value="Unassembled WGS sequence"/>
</dbReference>
<comment type="pathway">
    <text evidence="15">Phospholipid metabolism; phosphatidylethanolamine biosynthesis.</text>
</comment>
<dbReference type="eggNOG" id="KOG2420">
    <property type="taxonomic scope" value="Eukaryota"/>
</dbReference>
<evidence type="ECO:0000259" key="17">
    <source>
        <dbReference type="PROSITE" id="PS50072"/>
    </source>
</evidence>
<dbReference type="InterPro" id="IPR036322">
    <property type="entry name" value="WD40_repeat_dom_sf"/>
</dbReference>
<dbReference type="GO" id="GO:0003755">
    <property type="term" value="F:peptidyl-prolyl cis-trans isomerase activity"/>
    <property type="evidence" value="ECO:0007669"/>
    <property type="project" value="UniProtKB-KW"/>
</dbReference>
<dbReference type="OrthoDB" id="10264753at2759"/>
<dbReference type="SMART" id="SM00320">
    <property type="entry name" value="WD40"/>
    <property type="match status" value="2"/>
</dbReference>
<dbReference type="EMBL" id="KB932206">
    <property type="protein sequence ID" value="KCV69265.1"/>
    <property type="molecule type" value="Genomic_DNA"/>
</dbReference>
<dbReference type="UniPathway" id="UPA00558"/>
<dbReference type="GO" id="GO:0006646">
    <property type="term" value="P:phosphatidylethanolamine biosynthetic process"/>
    <property type="evidence" value="ECO:0007669"/>
    <property type="project" value="UniProtKB-UniPathway"/>
</dbReference>
<dbReference type="RefSeq" id="XP_009495830.1">
    <property type="nucleotide sequence ID" value="XM_009497555.1"/>
</dbReference>
<comment type="pathway">
    <text evidence="3">Lipid metabolism.</text>
</comment>
<dbReference type="SUPFAM" id="SSF50978">
    <property type="entry name" value="WD40 repeat-like"/>
    <property type="match status" value="1"/>
</dbReference>
<feature type="region of interest" description="Disordered" evidence="16">
    <location>
        <begin position="39"/>
        <end position="58"/>
    </location>
</feature>
<dbReference type="Gene3D" id="2.130.10.10">
    <property type="entry name" value="YVTN repeat-like/Quinoprotein amine dehydrogenase"/>
    <property type="match status" value="1"/>
</dbReference>
<dbReference type="InterPro" id="IPR002130">
    <property type="entry name" value="Cyclophilin-type_PPIase_dom"/>
</dbReference>
<dbReference type="InterPro" id="IPR003817">
    <property type="entry name" value="PS_Dcarbxylase"/>
</dbReference>
<dbReference type="FunFam" id="2.40.100.10:FF:000003">
    <property type="entry name" value="Peptidylprolyl isomerase domain and WD repeat-containing 1"/>
    <property type="match status" value="1"/>
</dbReference>
<evidence type="ECO:0000256" key="9">
    <source>
        <dbReference type="ARBA" id="ARBA00023110"/>
    </source>
</evidence>
<evidence type="ECO:0000313" key="19">
    <source>
        <dbReference type="Proteomes" id="UP000030693"/>
    </source>
</evidence>
<feature type="domain" description="PPIase cyclophilin-type" evidence="17">
    <location>
        <begin position="799"/>
        <end position="955"/>
    </location>
</feature>
<evidence type="ECO:0000256" key="1">
    <source>
        <dbReference type="ARBA" id="ARBA00000971"/>
    </source>
</evidence>
<keyword evidence="6" id="KW-0677">Repeat</keyword>
<comment type="cofactor">
    <cofactor evidence="2">
        <name>pyruvate</name>
        <dbReference type="ChEBI" id="CHEBI:15361"/>
    </cofactor>
</comment>
<dbReference type="GeneID" id="20528417"/>
<evidence type="ECO:0000256" key="13">
    <source>
        <dbReference type="ARBA" id="ARBA00023264"/>
    </source>
</evidence>
<keyword evidence="19" id="KW-1185">Reference proteome</keyword>
<evidence type="ECO:0000256" key="16">
    <source>
        <dbReference type="SAM" id="MobiDB-lite"/>
    </source>
</evidence>
<evidence type="ECO:0000256" key="6">
    <source>
        <dbReference type="ARBA" id="ARBA00022737"/>
    </source>
</evidence>
<evidence type="ECO:0000256" key="14">
    <source>
        <dbReference type="ARBA" id="ARBA00023317"/>
    </source>
</evidence>
<keyword evidence="9" id="KW-0697">Rotamase</keyword>
<keyword evidence="14" id="KW-0670">Pyruvate</keyword>
<evidence type="ECO:0000256" key="3">
    <source>
        <dbReference type="ARBA" id="ARBA00005189"/>
    </source>
</evidence>
<keyword evidence="10" id="KW-0594">Phospholipid biosynthesis</keyword>
<dbReference type="Gene3D" id="2.40.100.10">
    <property type="entry name" value="Cyclophilin-like"/>
    <property type="match status" value="1"/>
</dbReference>
<dbReference type="InterPro" id="IPR033177">
    <property type="entry name" value="PSD-B"/>
</dbReference>
<sequence length="957" mass="102958">MSTSLALAPGLGPLALVAVGAAFILYRLSQAVSRPRPQGGYHAGLPHAGPTPGGAATTTPLACSDYERMLLTVPPAQAPFVPTGQVRCLPGDCPLGQRARMDPQALSRDSTTDTVRLPLDEVTRRLPALLYSFLPLNLLSRGWGWLTSLPVPVSLRGPLYHGWLHYFAGHPEEMQLPAEAYRSLGDFFVRHLRPGVRAIGPDVTGPLDAAPQLGALSCPADGRVMSAQPVTGNLLEQIKGSHYVLSAFLGEDIIQEHLDTQAAAAAGATATPARRLYQIVIYLGPGDYHRFHSPAAWSVRQRRHFPGELWSVSPAVVRKVRGLFNHNERVVYSGDWAHGRMTFSAIGATNVGSIRINIDPALRTNRANYAPTAQWFRASPPDCLDFTATGARAGGTTHSLVTADASSPSSYLSFPTPVMSADRDLNTGPLAAGGIPPTPEQTPGASPSLNDDPSLVASKTAIGGAQLPADMISMIELDFTPGACCFAFQPGDAVTTLLVSSLDSRDIHVFDARGGSSVPLRTFKIHRSPTHLMKFDPVHNLVVSADRRGHFEIWDPITGDMPEDGPLTFQSKLDTDLFALVTAGTTPTSISISPHGKLFATLSLDRVVRVFELLSGKMIRSYDESLRVIEEMQQAGTAHIQLDSMEFGLRLAKDRELDKPNSALSSVNTVFDDSGNFLLYPTLLGIKVVNIVTNRVVRILGHGENAARFLHISLHQGALKGKSAATLDMLASDNPALKAARETDPTVFATALKMKRFFMLTTREPGDLDGDAAARDVLNERPAGTAATAAASSVNVASLPTTVVLHTSRGDIVLELFPTVAPRTVENFTTHVRRGYYTNILFHRVIRGFMVQTGDPTGTGFGGQSIWGGTFADEFSADPRARHDRPFVLSMANSGPGTNGSQFFITTAPAPHLDNKHTVFGRVASGSEVVTDIEHVRVDREDRPLDEVRILSSSVRD</sequence>
<evidence type="ECO:0000256" key="10">
    <source>
        <dbReference type="ARBA" id="ARBA00023209"/>
    </source>
</evidence>
<evidence type="ECO:0000256" key="11">
    <source>
        <dbReference type="ARBA" id="ARBA00023235"/>
    </source>
</evidence>
<dbReference type="PRINTS" id="PR00153">
    <property type="entry name" value="CSAPPISMRASE"/>
</dbReference>
<dbReference type="GO" id="GO:0005634">
    <property type="term" value="C:nucleus"/>
    <property type="evidence" value="ECO:0007669"/>
    <property type="project" value="UniProtKB-ARBA"/>
</dbReference>
<dbReference type="PROSITE" id="PS50072">
    <property type="entry name" value="CSA_PPIASE_2"/>
    <property type="match status" value="1"/>
</dbReference>
<dbReference type="InterPro" id="IPR001680">
    <property type="entry name" value="WD40_rpt"/>
</dbReference>
<evidence type="ECO:0000256" key="12">
    <source>
        <dbReference type="ARBA" id="ARBA00023239"/>
    </source>
</evidence>
<comment type="catalytic activity">
    <reaction evidence="1">
        <text>[protein]-peptidylproline (omega=180) = [protein]-peptidylproline (omega=0)</text>
        <dbReference type="Rhea" id="RHEA:16237"/>
        <dbReference type="Rhea" id="RHEA-COMP:10747"/>
        <dbReference type="Rhea" id="RHEA-COMP:10748"/>
        <dbReference type="ChEBI" id="CHEBI:83833"/>
        <dbReference type="ChEBI" id="CHEBI:83834"/>
        <dbReference type="EC" id="5.2.1.8"/>
    </reaction>
</comment>
<accession>A0A058Z4R1</accession>
<evidence type="ECO:0000256" key="5">
    <source>
        <dbReference type="ARBA" id="ARBA00022574"/>
    </source>
</evidence>
<evidence type="ECO:0000313" key="18">
    <source>
        <dbReference type="EMBL" id="KCV69265.1"/>
    </source>
</evidence>
<dbReference type="PANTHER" id="PTHR10067:SF6">
    <property type="entry name" value="PHOSPHATIDYLSERINE DECARBOXYLASE PROENZYME, MITOCHONDRIAL"/>
    <property type="match status" value="1"/>
</dbReference>
<evidence type="ECO:0000256" key="7">
    <source>
        <dbReference type="ARBA" id="ARBA00022793"/>
    </source>
</evidence>
<dbReference type="STRING" id="691883.A0A058Z4R1"/>
<keyword evidence="8" id="KW-0443">Lipid metabolism</keyword>
<gene>
    <name evidence="18" type="ORF">H696_03692</name>
</gene>
<reference evidence="18" key="1">
    <citation type="submission" date="2013-04" db="EMBL/GenBank/DDBJ databases">
        <title>The Genome Sequence of Fonticula alba ATCC 38817.</title>
        <authorList>
            <consortium name="The Broad Institute Genomics Platform"/>
            <person name="Russ C."/>
            <person name="Cuomo C."/>
            <person name="Burger G."/>
            <person name="Gray M.W."/>
            <person name="Holland P.W.H."/>
            <person name="King N."/>
            <person name="Lang F.B.F."/>
            <person name="Roger A.J."/>
            <person name="Ruiz-Trillo I."/>
            <person name="Brown M."/>
            <person name="Walker B."/>
            <person name="Young S."/>
            <person name="Zeng Q."/>
            <person name="Gargeya S."/>
            <person name="Fitzgerald M."/>
            <person name="Haas B."/>
            <person name="Abouelleil A."/>
            <person name="Allen A.W."/>
            <person name="Alvarado L."/>
            <person name="Arachchi H.M."/>
            <person name="Berlin A.M."/>
            <person name="Chapman S.B."/>
            <person name="Gainer-Dewar J."/>
            <person name="Goldberg J."/>
            <person name="Griggs A."/>
            <person name="Gujja S."/>
            <person name="Hansen M."/>
            <person name="Howarth C."/>
            <person name="Imamovic A."/>
            <person name="Ireland A."/>
            <person name="Larimer J."/>
            <person name="McCowan C."/>
            <person name="Murphy C."/>
            <person name="Pearson M."/>
            <person name="Poon T.W."/>
            <person name="Priest M."/>
            <person name="Roberts A."/>
            <person name="Saif S."/>
            <person name="Shea T."/>
            <person name="Sisk P."/>
            <person name="Sykes S."/>
            <person name="Wortman J."/>
            <person name="Nusbaum C."/>
            <person name="Birren B."/>
        </authorList>
    </citation>
    <scope>NUCLEOTIDE SEQUENCE [LARGE SCALE GENOMIC DNA]</scope>
    <source>
        <strain evidence="18">ATCC 38817</strain>
    </source>
</reference>
<dbReference type="eggNOG" id="KOG0882">
    <property type="taxonomic scope" value="Eukaryota"/>
</dbReference>
<dbReference type="Pfam" id="PF02666">
    <property type="entry name" value="PS_Dcarbxylase"/>
    <property type="match status" value="1"/>
</dbReference>
<evidence type="ECO:0000256" key="8">
    <source>
        <dbReference type="ARBA" id="ARBA00023098"/>
    </source>
</evidence>
<dbReference type="PANTHER" id="PTHR10067">
    <property type="entry name" value="PHOSPHATIDYLSERINE DECARBOXYLASE"/>
    <property type="match status" value="1"/>
</dbReference>
<dbReference type="GO" id="GO:0005739">
    <property type="term" value="C:mitochondrion"/>
    <property type="evidence" value="ECO:0007669"/>
    <property type="project" value="TreeGrafter"/>
</dbReference>
<dbReference type="InterPro" id="IPR015943">
    <property type="entry name" value="WD40/YVTN_repeat-like_dom_sf"/>
</dbReference>
<dbReference type="NCBIfam" id="TIGR00163">
    <property type="entry name" value="PS_decarb"/>
    <property type="match status" value="1"/>
</dbReference>
<keyword evidence="11" id="KW-0413">Isomerase</keyword>
<keyword evidence="13" id="KW-1208">Phospholipid metabolism</keyword>
<proteinExistence type="predicted"/>
<evidence type="ECO:0000256" key="2">
    <source>
        <dbReference type="ARBA" id="ARBA00001928"/>
    </source>
</evidence>
<keyword evidence="12" id="KW-0456">Lyase</keyword>
<evidence type="ECO:0000256" key="4">
    <source>
        <dbReference type="ARBA" id="ARBA00022516"/>
    </source>
</evidence>
<name>A0A058Z4R1_FONAL</name>
<protein>
    <recommendedName>
        <fullName evidence="17">PPIase cyclophilin-type domain-containing protein</fullName>
    </recommendedName>
</protein>